<dbReference type="InterPro" id="IPR000524">
    <property type="entry name" value="Tscrpt_reg_HTH_GntR"/>
</dbReference>
<dbReference type="Gene3D" id="1.10.10.10">
    <property type="entry name" value="Winged helix-like DNA-binding domain superfamily/Winged helix DNA-binding domain"/>
    <property type="match status" value="1"/>
</dbReference>
<evidence type="ECO:0000313" key="7">
    <source>
        <dbReference type="EMBL" id="SMC68786.1"/>
    </source>
</evidence>
<dbReference type="PROSITE" id="PS50949">
    <property type="entry name" value="HTH_GNTR"/>
    <property type="match status" value="1"/>
</dbReference>
<keyword evidence="8" id="KW-1185">Reference proteome</keyword>
<dbReference type="GO" id="GO:0030170">
    <property type="term" value="F:pyridoxal phosphate binding"/>
    <property type="evidence" value="ECO:0007669"/>
    <property type="project" value="InterPro"/>
</dbReference>
<dbReference type="Pfam" id="PF00155">
    <property type="entry name" value="Aminotran_1_2"/>
    <property type="match status" value="1"/>
</dbReference>
<dbReference type="SUPFAM" id="SSF46785">
    <property type="entry name" value="Winged helix' DNA-binding domain"/>
    <property type="match status" value="1"/>
</dbReference>
<dbReference type="InterPro" id="IPR036388">
    <property type="entry name" value="WH-like_DNA-bd_sf"/>
</dbReference>
<reference evidence="7 8" key="1">
    <citation type="submission" date="2017-04" db="EMBL/GenBank/DDBJ databases">
        <authorList>
            <person name="Afonso C.L."/>
            <person name="Miller P.J."/>
            <person name="Scott M.A."/>
            <person name="Spackman E."/>
            <person name="Goraichik I."/>
            <person name="Dimitrov K.M."/>
            <person name="Suarez D.L."/>
            <person name="Swayne D.E."/>
        </authorList>
    </citation>
    <scope>NUCLEOTIDE SEQUENCE [LARGE SCALE GENOMIC DNA]</scope>
    <source>
        <strain evidence="7 8">DSM 43828</strain>
    </source>
</reference>
<evidence type="ECO:0000259" key="6">
    <source>
        <dbReference type="PROSITE" id="PS50949"/>
    </source>
</evidence>
<dbReference type="RefSeq" id="WP_084425158.1">
    <property type="nucleotide sequence ID" value="NZ_FWXV01000001.1"/>
</dbReference>
<comment type="similarity">
    <text evidence="1">In the C-terminal section; belongs to the class-I pyridoxal-phosphate-dependent aminotransferase family.</text>
</comment>
<evidence type="ECO:0000256" key="4">
    <source>
        <dbReference type="ARBA" id="ARBA00023125"/>
    </source>
</evidence>
<dbReference type="CDD" id="cd07377">
    <property type="entry name" value="WHTH_GntR"/>
    <property type="match status" value="1"/>
</dbReference>
<protein>
    <submittedName>
        <fullName evidence="7">DNA-binding transcriptional regulator, MocR family, contains an aminotransferase domain</fullName>
    </submittedName>
</protein>
<dbReference type="Proteomes" id="UP000192674">
    <property type="component" value="Unassembled WGS sequence"/>
</dbReference>
<dbReference type="PANTHER" id="PTHR46577">
    <property type="entry name" value="HTH-TYPE TRANSCRIPTIONAL REGULATORY PROTEIN GABR"/>
    <property type="match status" value="1"/>
</dbReference>
<keyword evidence="7" id="KW-0808">Transferase</keyword>
<name>A0A1W2B778_KIBAR</name>
<feature type="domain" description="HTH gntR-type" evidence="6">
    <location>
        <begin position="29"/>
        <end position="97"/>
    </location>
</feature>
<dbReference type="SMART" id="SM00345">
    <property type="entry name" value="HTH_GNTR"/>
    <property type="match status" value="1"/>
</dbReference>
<dbReference type="CDD" id="cd00609">
    <property type="entry name" value="AAT_like"/>
    <property type="match status" value="1"/>
</dbReference>
<evidence type="ECO:0000256" key="3">
    <source>
        <dbReference type="ARBA" id="ARBA00023015"/>
    </source>
</evidence>
<keyword evidence="4 7" id="KW-0238">DNA-binding</keyword>
<keyword evidence="3" id="KW-0805">Transcription regulation</keyword>
<sequence length="484" mass="51281">MTSTIPLGSRISGERLAVLLGEWRRRGSRQGAVNLAGAIELYVRDGQLPIGTRLPAERELAASLGVSRTLIGAALDRLREDGIVASRQGAGSWISGTGARRQEPTMPSSEALFDLAKAAPPALPGMTAAVDAATHELAAYIGGNGYVTGGLTLLRERIAERYTARGLPTTAEQVMITSGAYSAFVLCLRMLAGPGDRVLVEQPTYPNALDALRAAHALPVPVALDPAIGWDFAGIEAALRQASPRFAYLVVDFQNPTGLRLAAEGRERLGGLLARTRTPVVIDESLVELDFAGDPLDGPPPLAAFAGDLSLIIGSAAKSHWGGLRLGWIRASVDLLDRLLSSRFAVDLGAPVLEQLVLAALLEPDGYAALARRRADFRQQRDVLADALREHCPDWTFNVPSGGLSLWCRLPKPMSTRLAVSAANHGVQLAPGSRFGVHGGLERWLRVPFALPADQLAEAARRLGLAVASVRTCANVPAVDVAIT</sequence>
<dbReference type="PANTHER" id="PTHR46577:SF1">
    <property type="entry name" value="HTH-TYPE TRANSCRIPTIONAL REGULATORY PROTEIN GABR"/>
    <property type="match status" value="1"/>
</dbReference>
<organism evidence="7 8">
    <name type="scientific">Kibdelosporangium aridum</name>
    <dbReference type="NCBI Taxonomy" id="2030"/>
    <lineage>
        <taxon>Bacteria</taxon>
        <taxon>Bacillati</taxon>
        <taxon>Actinomycetota</taxon>
        <taxon>Actinomycetes</taxon>
        <taxon>Pseudonocardiales</taxon>
        <taxon>Pseudonocardiaceae</taxon>
        <taxon>Kibdelosporangium</taxon>
    </lineage>
</organism>
<dbReference type="SUPFAM" id="SSF53383">
    <property type="entry name" value="PLP-dependent transferases"/>
    <property type="match status" value="1"/>
</dbReference>
<dbReference type="Pfam" id="PF00392">
    <property type="entry name" value="GntR"/>
    <property type="match status" value="1"/>
</dbReference>
<dbReference type="EMBL" id="FWXV01000001">
    <property type="protein sequence ID" value="SMC68786.1"/>
    <property type="molecule type" value="Genomic_DNA"/>
</dbReference>
<dbReference type="InterPro" id="IPR004839">
    <property type="entry name" value="Aminotransferase_I/II_large"/>
</dbReference>
<gene>
    <name evidence="7" type="ORF">SAMN05661093_01436</name>
</gene>
<dbReference type="GO" id="GO:0003677">
    <property type="term" value="F:DNA binding"/>
    <property type="evidence" value="ECO:0007669"/>
    <property type="project" value="UniProtKB-KW"/>
</dbReference>
<evidence type="ECO:0000313" key="8">
    <source>
        <dbReference type="Proteomes" id="UP000192674"/>
    </source>
</evidence>
<dbReference type="Gene3D" id="3.40.640.10">
    <property type="entry name" value="Type I PLP-dependent aspartate aminotransferase-like (Major domain)"/>
    <property type="match status" value="1"/>
</dbReference>
<evidence type="ECO:0000256" key="2">
    <source>
        <dbReference type="ARBA" id="ARBA00022898"/>
    </source>
</evidence>
<dbReference type="GO" id="GO:0008483">
    <property type="term" value="F:transaminase activity"/>
    <property type="evidence" value="ECO:0007669"/>
    <property type="project" value="UniProtKB-KW"/>
</dbReference>
<dbReference type="InterPro" id="IPR051446">
    <property type="entry name" value="HTH_trans_reg/aminotransferase"/>
</dbReference>
<keyword evidence="5" id="KW-0804">Transcription</keyword>
<dbReference type="AlphaFoldDB" id="A0A1W2B778"/>
<dbReference type="PRINTS" id="PR00035">
    <property type="entry name" value="HTHGNTR"/>
</dbReference>
<dbReference type="InterPro" id="IPR015421">
    <property type="entry name" value="PyrdxlP-dep_Trfase_major"/>
</dbReference>
<dbReference type="InterPro" id="IPR015424">
    <property type="entry name" value="PyrdxlP-dep_Trfase"/>
</dbReference>
<dbReference type="GO" id="GO:0003700">
    <property type="term" value="F:DNA-binding transcription factor activity"/>
    <property type="evidence" value="ECO:0007669"/>
    <property type="project" value="InterPro"/>
</dbReference>
<keyword evidence="2" id="KW-0663">Pyridoxal phosphate</keyword>
<keyword evidence="7" id="KW-0032">Aminotransferase</keyword>
<evidence type="ECO:0000256" key="5">
    <source>
        <dbReference type="ARBA" id="ARBA00023163"/>
    </source>
</evidence>
<evidence type="ECO:0000256" key="1">
    <source>
        <dbReference type="ARBA" id="ARBA00005384"/>
    </source>
</evidence>
<dbReference type="InterPro" id="IPR036390">
    <property type="entry name" value="WH_DNA-bd_sf"/>
</dbReference>
<accession>A0A1W2B778</accession>
<proteinExistence type="inferred from homology"/>